<feature type="modified residue" description="4-aspartylphosphate" evidence="2">
    <location>
        <position position="63"/>
    </location>
</feature>
<keyword evidence="1 2" id="KW-0597">Phosphoprotein</keyword>
<dbReference type="SUPFAM" id="SSF52172">
    <property type="entry name" value="CheY-like"/>
    <property type="match status" value="1"/>
</dbReference>
<protein>
    <submittedName>
        <fullName evidence="4">Response regulator</fullName>
    </submittedName>
</protein>
<dbReference type="InterPro" id="IPR011006">
    <property type="entry name" value="CheY-like_superfamily"/>
</dbReference>
<gene>
    <name evidence="4" type="ORF">FBQ73_20135</name>
</gene>
<sequence length="135" mass="14661">MSEPNATEPAPTILVVETDILVRHVIADYLRGCGYRVLEAATGEEAALILDVEAEGIDIVLADAAATGDREGFALARWLRETHPHMDVVLAGSPAMAAAQATDLCEDGPAVDKPYQPQQLADRIRWLMARRGRNR</sequence>
<evidence type="ECO:0000313" key="4">
    <source>
        <dbReference type="EMBL" id="TLX41233.1"/>
    </source>
</evidence>
<dbReference type="PROSITE" id="PS50110">
    <property type="entry name" value="RESPONSE_REGULATORY"/>
    <property type="match status" value="1"/>
</dbReference>
<dbReference type="Pfam" id="PF00072">
    <property type="entry name" value="Response_reg"/>
    <property type="match status" value="1"/>
</dbReference>
<dbReference type="GO" id="GO:0000160">
    <property type="term" value="P:phosphorelay signal transduction system"/>
    <property type="evidence" value="ECO:0007669"/>
    <property type="project" value="InterPro"/>
</dbReference>
<evidence type="ECO:0000259" key="3">
    <source>
        <dbReference type="PROSITE" id="PS50110"/>
    </source>
</evidence>
<reference evidence="4 5" key="1">
    <citation type="submission" date="2019-05" db="EMBL/GenBank/DDBJ databases">
        <authorList>
            <person name="Zhou X."/>
        </authorList>
    </citation>
    <scope>NUCLEOTIDE SEQUENCE [LARGE SCALE GENOMIC DNA]</scope>
    <source>
        <strain evidence="4 5">DSM 432</strain>
    </source>
</reference>
<dbReference type="InterPro" id="IPR001789">
    <property type="entry name" value="Sig_transdc_resp-reg_receiver"/>
</dbReference>
<evidence type="ECO:0000256" key="2">
    <source>
        <dbReference type="PROSITE-ProRule" id="PRU00169"/>
    </source>
</evidence>
<dbReference type="PANTHER" id="PTHR44591">
    <property type="entry name" value="STRESS RESPONSE REGULATOR PROTEIN 1"/>
    <property type="match status" value="1"/>
</dbReference>
<organism evidence="4 5">
    <name type="scientific">Xanthobacter autotrophicus</name>
    <dbReference type="NCBI Taxonomy" id="280"/>
    <lineage>
        <taxon>Bacteria</taxon>
        <taxon>Pseudomonadati</taxon>
        <taxon>Pseudomonadota</taxon>
        <taxon>Alphaproteobacteria</taxon>
        <taxon>Hyphomicrobiales</taxon>
        <taxon>Xanthobacteraceae</taxon>
        <taxon>Xanthobacter</taxon>
    </lineage>
</organism>
<dbReference type="RefSeq" id="WP_138401274.1">
    <property type="nucleotide sequence ID" value="NZ_JBAFVI010000003.1"/>
</dbReference>
<dbReference type="EMBL" id="VAUP01000038">
    <property type="protein sequence ID" value="TLX41233.1"/>
    <property type="molecule type" value="Genomic_DNA"/>
</dbReference>
<dbReference type="SMART" id="SM00448">
    <property type="entry name" value="REC"/>
    <property type="match status" value="1"/>
</dbReference>
<name>A0A6C1KRP6_XANAU</name>
<evidence type="ECO:0000256" key="1">
    <source>
        <dbReference type="ARBA" id="ARBA00022553"/>
    </source>
</evidence>
<dbReference type="GeneID" id="95775768"/>
<dbReference type="OrthoDB" id="7210814at2"/>
<dbReference type="Proteomes" id="UP000305131">
    <property type="component" value="Unassembled WGS sequence"/>
</dbReference>
<feature type="domain" description="Response regulatory" evidence="3">
    <location>
        <begin position="12"/>
        <end position="128"/>
    </location>
</feature>
<comment type="caution">
    <text evidence="4">The sequence shown here is derived from an EMBL/GenBank/DDBJ whole genome shotgun (WGS) entry which is preliminary data.</text>
</comment>
<accession>A0A6C1KRP6</accession>
<dbReference type="AlphaFoldDB" id="A0A6C1KRP6"/>
<evidence type="ECO:0000313" key="5">
    <source>
        <dbReference type="Proteomes" id="UP000305131"/>
    </source>
</evidence>
<dbReference type="InterPro" id="IPR050595">
    <property type="entry name" value="Bact_response_regulator"/>
</dbReference>
<proteinExistence type="predicted"/>
<dbReference type="Gene3D" id="3.40.50.2300">
    <property type="match status" value="1"/>
</dbReference>
<dbReference type="PANTHER" id="PTHR44591:SF21">
    <property type="entry name" value="TWO-COMPONENT RESPONSE REGULATOR"/>
    <property type="match status" value="1"/>
</dbReference>